<feature type="transmembrane region" description="Helical" evidence="9">
    <location>
        <begin position="282"/>
        <end position="303"/>
    </location>
</feature>
<dbReference type="OrthoDB" id="1368at2759"/>
<evidence type="ECO:0000256" key="9">
    <source>
        <dbReference type="SAM" id="Phobius"/>
    </source>
</evidence>
<name>A0A6A5WXA2_9PLEO</name>
<reference evidence="10" key="1">
    <citation type="journal article" date="2020" name="Stud. Mycol.">
        <title>101 Dothideomycetes genomes: a test case for predicting lifestyles and emergence of pathogens.</title>
        <authorList>
            <person name="Haridas S."/>
            <person name="Albert R."/>
            <person name="Binder M."/>
            <person name="Bloem J."/>
            <person name="Labutti K."/>
            <person name="Salamov A."/>
            <person name="Andreopoulos B."/>
            <person name="Baker S."/>
            <person name="Barry K."/>
            <person name="Bills G."/>
            <person name="Bluhm B."/>
            <person name="Cannon C."/>
            <person name="Castanera R."/>
            <person name="Culley D."/>
            <person name="Daum C."/>
            <person name="Ezra D."/>
            <person name="Gonzalez J."/>
            <person name="Henrissat B."/>
            <person name="Kuo A."/>
            <person name="Liang C."/>
            <person name="Lipzen A."/>
            <person name="Lutzoni F."/>
            <person name="Magnuson J."/>
            <person name="Mondo S."/>
            <person name="Nolan M."/>
            <person name="Ohm R."/>
            <person name="Pangilinan J."/>
            <person name="Park H.-J."/>
            <person name="Ramirez L."/>
            <person name="Alfaro M."/>
            <person name="Sun H."/>
            <person name="Tritt A."/>
            <person name="Yoshinaga Y."/>
            <person name="Zwiers L.-H."/>
            <person name="Turgeon B."/>
            <person name="Goodwin S."/>
            <person name="Spatafora J."/>
            <person name="Crous P."/>
            <person name="Grigoriev I."/>
        </authorList>
    </citation>
    <scope>NUCLEOTIDE SEQUENCE</scope>
    <source>
        <strain evidence="10">CBS 123094</strain>
    </source>
</reference>
<feature type="region of interest" description="Disordered" evidence="8">
    <location>
        <begin position="13"/>
        <end position="36"/>
    </location>
</feature>
<dbReference type="GO" id="GO:0005254">
    <property type="term" value="F:chloride channel activity"/>
    <property type="evidence" value="ECO:0007669"/>
    <property type="project" value="InterPro"/>
</dbReference>
<evidence type="ECO:0000256" key="2">
    <source>
        <dbReference type="ARBA" id="ARBA00022448"/>
    </source>
</evidence>
<proteinExistence type="predicted"/>
<evidence type="ECO:0000256" key="7">
    <source>
        <dbReference type="ARBA" id="ARBA00023136"/>
    </source>
</evidence>
<evidence type="ECO:0000313" key="10">
    <source>
        <dbReference type="EMBL" id="KAF2006370.1"/>
    </source>
</evidence>
<evidence type="ECO:0000256" key="1">
    <source>
        <dbReference type="ARBA" id="ARBA00004651"/>
    </source>
</evidence>
<keyword evidence="6" id="KW-0406">Ion transport</keyword>
<dbReference type="Pfam" id="PF25539">
    <property type="entry name" value="Bestrophin_2"/>
    <property type="match status" value="1"/>
</dbReference>
<keyword evidence="4 9" id="KW-0812">Transmembrane</keyword>
<evidence type="ECO:0000256" key="6">
    <source>
        <dbReference type="ARBA" id="ARBA00023065"/>
    </source>
</evidence>
<feature type="transmembrane region" description="Helical" evidence="9">
    <location>
        <begin position="257"/>
        <end position="276"/>
    </location>
</feature>
<evidence type="ECO:0000256" key="3">
    <source>
        <dbReference type="ARBA" id="ARBA00022475"/>
    </source>
</evidence>
<feature type="transmembrane region" description="Helical" evidence="9">
    <location>
        <begin position="46"/>
        <end position="67"/>
    </location>
</feature>
<accession>A0A6A5WXA2</accession>
<evidence type="ECO:0000256" key="5">
    <source>
        <dbReference type="ARBA" id="ARBA00022989"/>
    </source>
</evidence>
<keyword evidence="2" id="KW-0813">Transport</keyword>
<comment type="subcellular location">
    <subcellularLocation>
        <location evidence="1">Cell membrane</location>
        <topology evidence="1">Multi-pass membrane protein</topology>
    </subcellularLocation>
</comment>
<evidence type="ECO:0000256" key="4">
    <source>
        <dbReference type="ARBA" id="ARBA00022692"/>
    </source>
</evidence>
<protein>
    <submittedName>
        <fullName evidence="10">UPF0187-domain-containing protein</fullName>
    </submittedName>
</protein>
<dbReference type="GO" id="GO:0005886">
    <property type="term" value="C:plasma membrane"/>
    <property type="evidence" value="ECO:0007669"/>
    <property type="project" value="UniProtKB-SubCell"/>
</dbReference>
<gene>
    <name evidence="10" type="ORF">P154DRAFT_422377</name>
</gene>
<dbReference type="InterPro" id="IPR044669">
    <property type="entry name" value="YneE/VCCN1/2-like"/>
</dbReference>
<dbReference type="AlphaFoldDB" id="A0A6A5WXA2"/>
<feature type="compositionally biased region" description="Basic and acidic residues" evidence="8">
    <location>
        <begin position="388"/>
        <end position="399"/>
    </location>
</feature>
<organism evidence="10 11">
    <name type="scientific">Amniculicola lignicola CBS 123094</name>
    <dbReference type="NCBI Taxonomy" id="1392246"/>
    <lineage>
        <taxon>Eukaryota</taxon>
        <taxon>Fungi</taxon>
        <taxon>Dikarya</taxon>
        <taxon>Ascomycota</taxon>
        <taxon>Pezizomycotina</taxon>
        <taxon>Dothideomycetes</taxon>
        <taxon>Pleosporomycetidae</taxon>
        <taxon>Pleosporales</taxon>
        <taxon>Amniculicolaceae</taxon>
        <taxon>Amniculicola</taxon>
    </lineage>
</organism>
<evidence type="ECO:0000313" key="11">
    <source>
        <dbReference type="Proteomes" id="UP000799779"/>
    </source>
</evidence>
<keyword evidence="3" id="KW-1003">Cell membrane</keyword>
<evidence type="ECO:0000256" key="8">
    <source>
        <dbReference type="SAM" id="MobiDB-lite"/>
    </source>
</evidence>
<feature type="region of interest" description="Disordered" evidence="8">
    <location>
        <begin position="388"/>
        <end position="437"/>
    </location>
</feature>
<dbReference type="PANTHER" id="PTHR33281:SF19">
    <property type="entry name" value="VOLTAGE-DEPENDENT ANION CHANNEL-FORMING PROTEIN YNEE"/>
    <property type="match status" value="1"/>
</dbReference>
<sequence length="437" mass="48193">MATTEKFSVLPTQAVPIGNGTGTGNGASAPKNKVKKTDTDKDLDDYFVFGINQLLLTVLGFVVGLALSFRSSTAYERYGEGRRYWAQLTLASQNLARLIWIHAEERPGPQGKDDLIAKITCMNLIAAYGVALKHKLRFEPFSHYDDLKHLIGHLDTFAKAADLPDQKKKPSVFKTAGNFLGIPMAESNPRKDVKRATKPLGNLPLEILSHLSAYMKTIYDNGTLKVSIYQTQSLNAITTLNDVMTGTERILNTPLPIAYSIAISQITWVYILLLPFQLFKSLGWVTIPASMFAAYIILGIALIGREIENPFGDDVNDLPLDAFCAQIRKDIDTICARPPPQTSDFVTNAENCLMYPLSHHGYGLWGQKSVEEIREALRAKPDMAFRKEEEWTQAHDKHPVRGVSTATTKKESVRGDAGDSPRELEEGHGDADAGGGD</sequence>
<keyword evidence="7 9" id="KW-0472">Membrane</keyword>
<keyword evidence="11" id="KW-1185">Reference proteome</keyword>
<feature type="compositionally biased region" description="Basic and acidic residues" evidence="8">
    <location>
        <begin position="408"/>
        <end position="431"/>
    </location>
</feature>
<dbReference type="Proteomes" id="UP000799779">
    <property type="component" value="Unassembled WGS sequence"/>
</dbReference>
<dbReference type="PANTHER" id="PTHR33281">
    <property type="entry name" value="UPF0187 PROTEIN YNEE"/>
    <property type="match status" value="1"/>
</dbReference>
<keyword evidence="5 9" id="KW-1133">Transmembrane helix</keyword>
<dbReference type="EMBL" id="ML977560">
    <property type="protein sequence ID" value="KAF2006370.1"/>
    <property type="molecule type" value="Genomic_DNA"/>
</dbReference>